<dbReference type="EMBL" id="FNBN01000015">
    <property type="protein sequence ID" value="SDH58946.1"/>
    <property type="molecule type" value="Genomic_DNA"/>
</dbReference>
<feature type="domain" description="Protein FecR C-terminal" evidence="3">
    <location>
        <begin position="269"/>
        <end position="331"/>
    </location>
</feature>
<proteinExistence type="predicted"/>
<organism evidence="4 5">
    <name type="scientific">Chitinophaga filiformis</name>
    <name type="common">Myxococcus filiformis</name>
    <name type="synonym">Flexibacter filiformis</name>
    <dbReference type="NCBI Taxonomy" id="104663"/>
    <lineage>
        <taxon>Bacteria</taxon>
        <taxon>Pseudomonadati</taxon>
        <taxon>Bacteroidota</taxon>
        <taxon>Chitinophagia</taxon>
        <taxon>Chitinophagales</taxon>
        <taxon>Chitinophagaceae</taxon>
        <taxon>Chitinophaga</taxon>
    </lineage>
</organism>
<dbReference type="AlphaFoldDB" id="A0A1G8DMQ5"/>
<dbReference type="Proteomes" id="UP000199045">
    <property type="component" value="Unassembled WGS sequence"/>
</dbReference>
<keyword evidence="1" id="KW-0812">Transmembrane</keyword>
<name>A0A1G8DMQ5_CHIFI</name>
<feature type="domain" description="FecR protein" evidence="2">
    <location>
        <begin position="139"/>
        <end position="224"/>
    </location>
</feature>
<dbReference type="Gene3D" id="2.60.120.1440">
    <property type="match status" value="1"/>
</dbReference>
<dbReference type="PANTHER" id="PTHR30273">
    <property type="entry name" value="PERIPLASMIC SIGNAL SENSOR AND SIGMA FACTOR ACTIVATOR FECR-RELATED"/>
    <property type="match status" value="1"/>
</dbReference>
<accession>A0A1G8DMQ5</accession>
<evidence type="ECO:0000259" key="2">
    <source>
        <dbReference type="Pfam" id="PF04773"/>
    </source>
</evidence>
<sequence>MKQQPDIDVVIRYLEEPGNEEHKRSLDEWLQLDAANLDIFLETKALWQGDVLPAAASYNISQQWQLLDVQLTAANVAPVTITAQPQPAPAAPAEEKGRIKPIITRYWWAAAAAAAVVVIAVTLFRQPSYIAQQTAQNTDSLLLPDGTRLYLNAHTSVKYPRRFQGSNREVFVQQGEVFVDVKHMPEKPFSVHLKNVDVEVLGTSFDVKETKQGVKVFVQTGKVKAVYKNGKKSVILTPGEEAEMLLAGTTISTRLHQNNNPIAWKTGHLTFVDAPLSEVAEVLGDYYKVDIVLKGEGLADKKLLATFHKESLSEVLDILSKTLQVKAIQKDSLVEIY</sequence>
<dbReference type="InterPro" id="IPR012373">
    <property type="entry name" value="Ferrdict_sens_TM"/>
</dbReference>
<dbReference type="RefSeq" id="WP_089838724.1">
    <property type="nucleotide sequence ID" value="NZ_FNBN01000015.1"/>
</dbReference>
<dbReference type="Pfam" id="PF16344">
    <property type="entry name" value="FecR_C"/>
    <property type="match status" value="1"/>
</dbReference>
<dbReference type="InterPro" id="IPR032508">
    <property type="entry name" value="FecR_C"/>
</dbReference>
<evidence type="ECO:0000313" key="5">
    <source>
        <dbReference type="Proteomes" id="UP000199045"/>
    </source>
</evidence>
<evidence type="ECO:0000259" key="3">
    <source>
        <dbReference type="Pfam" id="PF16344"/>
    </source>
</evidence>
<protein>
    <submittedName>
        <fullName evidence="4">Ferric-dicitrate binding protein FerR, regulates iron transport through sigma-19</fullName>
    </submittedName>
</protein>
<feature type="transmembrane region" description="Helical" evidence="1">
    <location>
        <begin position="106"/>
        <end position="124"/>
    </location>
</feature>
<dbReference type="InterPro" id="IPR006860">
    <property type="entry name" value="FecR"/>
</dbReference>
<dbReference type="STRING" id="104663.SAMN04488121_11542"/>
<dbReference type="PANTHER" id="PTHR30273:SF2">
    <property type="entry name" value="PROTEIN FECR"/>
    <property type="match status" value="1"/>
</dbReference>
<dbReference type="Gene3D" id="3.55.50.30">
    <property type="match status" value="1"/>
</dbReference>
<dbReference type="PIRSF" id="PIRSF018266">
    <property type="entry name" value="FecR"/>
    <property type="match status" value="1"/>
</dbReference>
<dbReference type="GO" id="GO:0016989">
    <property type="term" value="F:sigma factor antagonist activity"/>
    <property type="evidence" value="ECO:0007669"/>
    <property type="project" value="TreeGrafter"/>
</dbReference>
<keyword evidence="1" id="KW-0472">Membrane</keyword>
<dbReference type="Pfam" id="PF04773">
    <property type="entry name" value="FecR"/>
    <property type="match status" value="1"/>
</dbReference>
<evidence type="ECO:0000313" key="4">
    <source>
        <dbReference type="EMBL" id="SDH58946.1"/>
    </source>
</evidence>
<reference evidence="4 5" key="1">
    <citation type="submission" date="2016-10" db="EMBL/GenBank/DDBJ databases">
        <authorList>
            <person name="de Groot N.N."/>
        </authorList>
    </citation>
    <scope>NUCLEOTIDE SEQUENCE [LARGE SCALE GENOMIC DNA]</scope>
    <source>
        <strain evidence="4 5">DSM 527</strain>
    </source>
</reference>
<evidence type="ECO:0000256" key="1">
    <source>
        <dbReference type="SAM" id="Phobius"/>
    </source>
</evidence>
<gene>
    <name evidence="4" type="ORF">SAMN04488121_11542</name>
</gene>
<keyword evidence="1" id="KW-1133">Transmembrane helix</keyword>
<dbReference type="OrthoDB" id="1452822at2"/>